<evidence type="ECO:0000256" key="1">
    <source>
        <dbReference type="SAM" id="Coils"/>
    </source>
</evidence>
<dbReference type="EMBL" id="LIAE01010490">
    <property type="protein sequence ID" value="PAV60037.1"/>
    <property type="molecule type" value="Genomic_DNA"/>
</dbReference>
<keyword evidence="1" id="KW-0175">Coiled coil</keyword>
<feature type="compositionally biased region" description="Basic and acidic residues" evidence="2">
    <location>
        <begin position="676"/>
        <end position="687"/>
    </location>
</feature>
<evidence type="ECO:0000313" key="3">
    <source>
        <dbReference type="EMBL" id="PAV60039.1"/>
    </source>
</evidence>
<reference evidence="3 4" key="1">
    <citation type="journal article" date="2017" name="Curr. Biol.">
        <title>Genome architecture and evolution of a unichromosomal asexual nematode.</title>
        <authorList>
            <person name="Fradin H."/>
            <person name="Zegar C."/>
            <person name="Gutwein M."/>
            <person name="Lucas J."/>
            <person name="Kovtun M."/>
            <person name="Corcoran D."/>
            <person name="Baugh L.R."/>
            <person name="Kiontke K."/>
            <person name="Gunsalus K."/>
            <person name="Fitch D.H."/>
            <person name="Piano F."/>
        </authorList>
    </citation>
    <scope>NUCLEOTIDE SEQUENCE [LARGE SCALE GENOMIC DNA]</scope>
    <source>
        <strain evidence="3">PF1309</strain>
    </source>
</reference>
<feature type="compositionally biased region" description="Basic and acidic residues" evidence="2">
    <location>
        <begin position="723"/>
        <end position="735"/>
    </location>
</feature>
<feature type="region of interest" description="Disordered" evidence="2">
    <location>
        <begin position="106"/>
        <end position="129"/>
    </location>
</feature>
<dbReference type="EMBL" id="LIAE01010490">
    <property type="protein sequence ID" value="PAV60039.1"/>
    <property type="molecule type" value="Genomic_DNA"/>
</dbReference>
<gene>
    <name evidence="3" type="ORF">WR25_18066</name>
</gene>
<keyword evidence="4" id="KW-1185">Reference proteome</keyword>
<evidence type="ECO:0000313" key="4">
    <source>
        <dbReference type="Proteomes" id="UP000218231"/>
    </source>
</evidence>
<feature type="compositionally biased region" description="Polar residues" evidence="2">
    <location>
        <begin position="592"/>
        <end position="623"/>
    </location>
</feature>
<feature type="compositionally biased region" description="Low complexity" evidence="2">
    <location>
        <begin position="567"/>
        <end position="577"/>
    </location>
</feature>
<feature type="coiled-coil region" evidence="1">
    <location>
        <begin position="213"/>
        <end position="369"/>
    </location>
</feature>
<dbReference type="Proteomes" id="UP000218231">
    <property type="component" value="Unassembled WGS sequence"/>
</dbReference>
<dbReference type="EMBL" id="LIAE01010490">
    <property type="protein sequence ID" value="PAV60038.1"/>
    <property type="molecule type" value="Genomic_DNA"/>
</dbReference>
<feature type="compositionally biased region" description="Acidic residues" evidence="2">
    <location>
        <begin position="112"/>
        <end position="125"/>
    </location>
</feature>
<organism evidence="3 4">
    <name type="scientific">Diploscapter pachys</name>
    <dbReference type="NCBI Taxonomy" id="2018661"/>
    <lineage>
        <taxon>Eukaryota</taxon>
        <taxon>Metazoa</taxon>
        <taxon>Ecdysozoa</taxon>
        <taxon>Nematoda</taxon>
        <taxon>Chromadorea</taxon>
        <taxon>Rhabditida</taxon>
        <taxon>Rhabditina</taxon>
        <taxon>Rhabditomorpha</taxon>
        <taxon>Rhabditoidea</taxon>
        <taxon>Rhabditidae</taxon>
        <taxon>Diploscapter</taxon>
    </lineage>
</organism>
<feature type="compositionally biased region" description="Polar residues" evidence="2">
    <location>
        <begin position="434"/>
        <end position="443"/>
    </location>
</feature>
<comment type="caution">
    <text evidence="3">The sequence shown here is derived from an EMBL/GenBank/DDBJ whole genome shotgun (WGS) entry which is preliminary data.</text>
</comment>
<feature type="compositionally biased region" description="Basic and acidic residues" evidence="2">
    <location>
        <begin position="499"/>
        <end position="519"/>
    </location>
</feature>
<feature type="compositionally biased region" description="Polar residues" evidence="2">
    <location>
        <begin position="696"/>
        <end position="705"/>
    </location>
</feature>
<feature type="compositionally biased region" description="Basic and acidic residues" evidence="2">
    <location>
        <begin position="455"/>
        <end position="483"/>
    </location>
</feature>
<feature type="compositionally biased region" description="Basic and acidic residues" evidence="2">
    <location>
        <begin position="370"/>
        <end position="412"/>
    </location>
</feature>
<feature type="region of interest" description="Disordered" evidence="2">
    <location>
        <begin position="370"/>
        <end position="630"/>
    </location>
</feature>
<dbReference type="AlphaFoldDB" id="A0A2A2JEP0"/>
<feature type="region of interest" description="Disordered" evidence="2">
    <location>
        <begin position="669"/>
        <end position="735"/>
    </location>
</feature>
<accession>A0A2A2JEP0</accession>
<evidence type="ECO:0000256" key="2">
    <source>
        <dbReference type="SAM" id="MobiDB-lite"/>
    </source>
</evidence>
<feature type="compositionally biased region" description="Basic and acidic residues" evidence="2">
    <location>
        <begin position="541"/>
        <end position="551"/>
    </location>
</feature>
<name>A0A2A2JEP0_9BILA</name>
<sequence>MNCQFADLIRPAPDETSFMPRVERVLKLREMCRIVIRQRIRENIVKKEPVFMRVVTTEEDDAQEQRINREQNNNRRNAEVGVFDDHAVLIHAQDDDGLVLIREDRGNRNAGDDEEMALDDEEENEEERRHNAIFGVRPPRRERPPPVDDNPEFGEADILAHGFNFFATMHDQVIQANRNPRGDEGNDPRHPRVRLVEVVRRNDDAAEVRHHMRQMMLERRRRERQRMERERERLRFLNEEAAEQMRNARARWGPASLISDRADEDNAADLEMMNEENAIRELREDVDNVRQRIDREAELGRTRARMIAMRERELETRRRTVESLDRQREILERRQDALDRHIEEARLETERLRRERDELLERVARRRREQRDRQRQRELEARDRDPAAGDDRQLPEGGEGRLEELDQEHETNQEEEIEAVNTNTNQEDEDETFHTASDGSRSASAVFRVEEEVETEQREETSAARENSDRRRDRDAEEARPEIGEMNIQLTVTLGGNTREGRDREVRMREEEENDERRPQRSYTWHLRGIFAEPNEIFGNGDERPRCREPELAGIHLFTETGTQEDTSSSSNTSAANMDDNDESVGRAASNEVDSTQGEAGSSNHSDTGSSAAFASQPSSTHQSDPRQPIDRSALSASMRRLETQGSALEQLDRDITLMGMVRRRMHAEPQLRMPINERIRRVESSRTRRYASGDDGQSSRSSLGGNAPKRRRSDEDSDESLEDTKEKVPKAQLERDRQAASLTWFASTFHSAVDTLHLPPSLRRCISYLGDFK</sequence>
<protein>
    <submittedName>
        <fullName evidence="3">Uncharacterized protein</fullName>
    </submittedName>
</protein>
<proteinExistence type="predicted"/>